<sequence>MRDKEILLVHGYGGVRPSAAMPRPLPVLVLADVSGSMSQHGKIEVLNECVATMIRSFAAEDVVRGEINVGVVTFGGEGAQLHQPFQPATRITWQEMRASGRTPMGDALTLANEILHDDAVIGRRAFVPTLILVSDGQPTDPWQEPMDRLLASPRGAKSVRMAVSVGADDGEGIDVLSAFAHPLRPRRADEAHELSRYFAAVTMSVTMRVRSTRPNESNTPFSEDELDDLLG</sequence>
<dbReference type="Proteomes" id="UP001501237">
    <property type="component" value="Unassembled WGS sequence"/>
</dbReference>
<comment type="caution">
    <text evidence="3">The sequence shown here is derived from an EMBL/GenBank/DDBJ whole genome shotgun (WGS) entry which is preliminary data.</text>
</comment>
<gene>
    <name evidence="3" type="ORF">GCM10010468_15010</name>
</gene>
<feature type="compositionally biased region" description="Acidic residues" evidence="1">
    <location>
        <begin position="222"/>
        <end position="231"/>
    </location>
</feature>
<keyword evidence="4" id="KW-1185">Reference proteome</keyword>
<dbReference type="SUPFAM" id="SSF53300">
    <property type="entry name" value="vWA-like"/>
    <property type="match status" value="1"/>
</dbReference>
<dbReference type="PROSITE" id="PS50234">
    <property type="entry name" value="VWFA"/>
    <property type="match status" value="1"/>
</dbReference>
<dbReference type="Pfam" id="PF13519">
    <property type="entry name" value="VWA_2"/>
    <property type="match status" value="1"/>
</dbReference>
<dbReference type="RefSeq" id="WP_344823766.1">
    <property type="nucleotide sequence ID" value="NZ_BAAAUV010000003.1"/>
</dbReference>
<feature type="region of interest" description="Disordered" evidence="1">
    <location>
        <begin position="209"/>
        <end position="231"/>
    </location>
</feature>
<dbReference type="EMBL" id="BAAAUV010000003">
    <property type="protein sequence ID" value="GAA3201687.1"/>
    <property type="molecule type" value="Genomic_DNA"/>
</dbReference>
<feature type="domain" description="VWFA" evidence="2">
    <location>
        <begin position="26"/>
        <end position="201"/>
    </location>
</feature>
<name>A0ABP6Q445_9ACTN</name>
<dbReference type="SMART" id="SM00327">
    <property type="entry name" value="VWA"/>
    <property type="match status" value="1"/>
</dbReference>
<dbReference type="Gene3D" id="3.40.50.410">
    <property type="entry name" value="von Willebrand factor, type A domain"/>
    <property type="match status" value="1"/>
</dbReference>
<proteinExistence type="predicted"/>
<feature type="compositionally biased region" description="Polar residues" evidence="1">
    <location>
        <begin position="212"/>
        <end position="221"/>
    </location>
</feature>
<evidence type="ECO:0000313" key="4">
    <source>
        <dbReference type="Proteomes" id="UP001501237"/>
    </source>
</evidence>
<protein>
    <recommendedName>
        <fullName evidence="2">VWFA domain-containing protein</fullName>
    </recommendedName>
</protein>
<evidence type="ECO:0000256" key="1">
    <source>
        <dbReference type="SAM" id="MobiDB-lite"/>
    </source>
</evidence>
<dbReference type="InterPro" id="IPR002035">
    <property type="entry name" value="VWF_A"/>
</dbReference>
<evidence type="ECO:0000313" key="3">
    <source>
        <dbReference type="EMBL" id="GAA3201687.1"/>
    </source>
</evidence>
<evidence type="ECO:0000259" key="2">
    <source>
        <dbReference type="PROSITE" id="PS50234"/>
    </source>
</evidence>
<dbReference type="InterPro" id="IPR036465">
    <property type="entry name" value="vWFA_dom_sf"/>
</dbReference>
<organism evidence="3 4">
    <name type="scientific">Actinocorallia longicatena</name>
    <dbReference type="NCBI Taxonomy" id="111803"/>
    <lineage>
        <taxon>Bacteria</taxon>
        <taxon>Bacillati</taxon>
        <taxon>Actinomycetota</taxon>
        <taxon>Actinomycetes</taxon>
        <taxon>Streptosporangiales</taxon>
        <taxon>Thermomonosporaceae</taxon>
        <taxon>Actinocorallia</taxon>
    </lineage>
</organism>
<accession>A0ABP6Q445</accession>
<reference evidence="4" key="1">
    <citation type="journal article" date="2019" name="Int. J. Syst. Evol. Microbiol.">
        <title>The Global Catalogue of Microorganisms (GCM) 10K type strain sequencing project: providing services to taxonomists for standard genome sequencing and annotation.</title>
        <authorList>
            <consortium name="The Broad Institute Genomics Platform"/>
            <consortium name="The Broad Institute Genome Sequencing Center for Infectious Disease"/>
            <person name="Wu L."/>
            <person name="Ma J."/>
        </authorList>
    </citation>
    <scope>NUCLEOTIDE SEQUENCE [LARGE SCALE GENOMIC DNA]</scope>
    <source>
        <strain evidence="4">JCM 9377</strain>
    </source>
</reference>